<dbReference type="Gramene" id="QL08p018986:mrna">
    <property type="protein sequence ID" value="QL08p018986:mrna"/>
    <property type="gene ID" value="QL08p018986"/>
</dbReference>
<reference evidence="2 3" key="1">
    <citation type="journal article" date="2016" name="G3 (Bethesda)">
        <title>First Draft Assembly and Annotation of the Genome of a California Endemic Oak Quercus lobata Nee (Fagaceae).</title>
        <authorList>
            <person name="Sork V.L."/>
            <person name="Fitz-Gibbon S.T."/>
            <person name="Puiu D."/>
            <person name="Crepeau M."/>
            <person name="Gugger P.F."/>
            <person name="Sherman R."/>
            <person name="Stevens K."/>
            <person name="Langley C.H."/>
            <person name="Pellegrini M."/>
            <person name="Salzberg S.L."/>
        </authorList>
    </citation>
    <scope>NUCLEOTIDE SEQUENCE [LARGE SCALE GENOMIC DNA]</scope>
    <source>
        <strain evidence="2 3">cv. SW786</strain>
    </source>
</reference>
<name>A0A7N2R8W2_QUELO</name>
<feature type="domain" description="DUF4283" evidence="1">
    <location>
        <begin position="37"/>
        <end position="106"/>
    </location>
</feature>
<dbReference type="PANTHER" id="PTHR31286:SF178">
    <property type="entry name" value="DUF4283 DOMAIN-CONTAINING PROTEIN"/>
    <property type="match status" value="1"/>
</dbReference>
<evidence type="ECO:0000259" key="1">
    <source>
        <dbReference type="Pfam" id="PF14111"/>
    </source>
</evidence>
<dbReference type="AlphaFoldDB" id="A0A7N2R8W2"/>
<accession>A0A7N2R8W2</accession>
<keyword evidence="3" id="KW-1185">Reference proteome</keyword>
<dbReference type="EnsemblPlants" id="QL08p018986:mrna">
    <property type="protein sequence ID" value="QL08p018986:mrna"/>
    <property type="gene ID" value="QL08p018986"/>
</dbReference>
<evidence type="ECO:0000313" key="3">
    <source>
        <dbReference type="Proteomes" id="UP000594261"/>
    </source>
</evidence>
<dbReference type="Proteomes" id="UP000594261">
    <property type="component" value="Chromosome 8"/>
</dbReference>
<dbReference type="PANTHER" id="PTHR31286">
    <property type="entry name" value="GLYCINE-RICH CELL WALL STRUCTURAL PROTEIN 1.8-LIKE"/>
    <property type="match status" value="1"/>
</dbReference>
<organism evidence="2 3">
    <name type="scientific">Quercus lobata</name>
    <name type="common">Valley oak</name>
    <dbReference type="NCBI Taxonomy" id="97700"/>
    <lineage>
        <taxon>Eukaryota</taxon>
        <taxon>Viridiplantae</taxon>
        <taxon>Streptophyta</taxon>
        <taxon>Embryophyta</taxon>
        <taxon>Tracheophyta</taxon>
        <taxon>Spermatophyta</taxon>
        <taxon>Magnoliopsida</taxon>
        <taxon>eudicotyledons</taxon>
        <taxon>Gunneridae</taxon>
        <taxon>Pentapetalae</taxon>
        <taxon>rosids</taxon>
        <taxon>fabids</taxon>
        <taxon>Fagales</taxon>
        <taxon>Fagaceae</taxon>
        <taxon>Quercus</taxon>
    </lineage>
</organism>
<dbReference type="Pfam" id="PF14111">
    <property type="entry name" value="DUF4283"/>
    <property type="match status" value="1"/>
</dbReference>
<dbReference type="InterPro" id="IPR025558">
    <property type="entry name" value="DUF4283"/>
</dbReference>
<reference evidence="2" key="2">
    <citation type="submission" date="2021-01" db="UniProtKB">
        <authorList>
            <consortium name="EnsemblPlants"/>
        </authorList>
    </citation>
    <scope>IDENTIFICATION</scope>
</reference>
<evidence type="ECO:0000313" key="2">
    <source>
        <dbReference type="EnsemblPlants" id="QL08p018986:mrna"/>
    </source>
</evidence>
<proteinExistence type="predicted"/>
<dbReference type="InParanoid" id="A0A7N2R8W2"/>
<sequence>MVEGVFEILEKLKLTSEEEEVIEIANERRISEIESRVLSLVGKFLTCKPYNKRAALSTLRRVWGLGSELQIVKVGANLFQFKFKTEFQMARILKDGPWSFDNQLLFSRDGREGCLQPMLFLIMLLLGGQQRSTSRAEGETMIDSQNRVVQRESVGRSELATNNNSRFCGTLPVFSENIPIRGDTGSLDKERD</sequence>
<dbReference type="EMBL" id="LRBV02000008">
    <property type="status" value="NOT_ANNOTATED_CDS"/>
    <property type="molecule type" value="Genomic_DNA"/>
</dbReference>
<dbReference type="InterPro" id="IPR040256">
    <property type="entry name" value="At4g02000-like"/>
</dbReference>
<protein>
    <recommendedName>
        <fullName evidence="1">DUF4283 domain-containing protein</fullName>
    </recommendedName>
</protein>